<dbReference type="Gene3D" id="3.40.50.720">
    <property type="entry name" value="NAD(P)-binding Rossmann-like Domain"/>
    <property type="match status" value="1"/>
</dbReference>
<dbReference type="AlphaFoldDB" id="A0A7K1SXP5"/>
<evidence type="ECO:0000256" key="1">
    <source>
        <dbReference type="ARBA" id="ARBA00004141"/>
    </source>
</evidence>
<feature type="transmembrane region" description="Helical" evidence="10">
    <location>
        <begin position="214"/>
        <end position="237"/>
    </location>
</feature>
<keyword evidence="13" id="KW-1185">Reference proteome</keyword>
<evidence type="ECO:0000313" key="12">
    <source>
        <dbReference type="EMBL" id="MVN22083.1"/>
    </source>
</evidence>
<keyword evidence="6" id="KW-0520">NAD</keyword>
<accession>A0A7K1SXP5</accession>
<feature type="domain" description="Siroheme synthase central" evidence="11">
    <location>
        <begin position="136"/>
        <end position="157"/>
    </location>
</feature>
<comment type="caution">
    <text evidence="12">The sequence shown here is derived from an EMBL/GenBank/DDBJ whole genome shotgun (WGS) entry which is preliminary data.</text>
</comment>
<dbReference type="Pfam" id="PF14824">
    <property type="entry name" value="Sirohm_synth_M"/>
    <property type="match status" value="1"/>
</dbReference>
<sequence length="501" mass="53940">MATEEVATIKAAAVNTLFPVFLKPEKLDTLLVGGGYVAMEKLQAIFGNCPDAKVKVVGREISEEIKEFAGKRSILFEERAFAEADLFEKDLVIVAIDDKQVSRQIYQLCKARNLLVNVADTPDLCDFYLSSVVQKGNLKIAISTNGKSPTVAKRVKEVLNETFPAEIDDVLNNMTQIRKKLNGDFSDKVKQLNEITSGLVNEQQPAKVKITRPVAITFAVLSAIGLMILGHVLFTYLSYQRIINAQDWLTAQFNQQLLLYMLGGFIASLIDGACGMAYGVTSTTFLLSLGIPPAAASASVHASEVFNNGASGLMHWKSGNVNFKLFKKLLIPGIIGAVAGATILSSLHQYSQYLKPLVGCYTLFLGVLIIRKALNKTRPAKKIKRIGLLAGIGGLLDAIGGGGWGPIVTTGLIAGGRNVRYTIGTSTLTKGCVAFTSAVTFILLIGLHHFQVILGLVLGGMIAAPIAVRISNKLPVKTLMIFVGIVVILVSLRIVSGLFFK</sequence>
<feature type="transmembrane region" description="Helical" evidence="10">
    <location>
        <begin position="478"/>
        <end position="500"/>
    </location>
</feature>
<comment type="subcellular location">
    <subcellularLocation>
        <location evidence="10">Cell membrane</location>
        <topology evidence="10">Multi-pass membrane protein</topology>
    </subcellularLocation>
    <subcellularLocation>
        <location evidence="1">Membrane</location>
        <topology evidence="1">Multi-pass membrane protein</topology>
    </subcellularLocation>
</comment>
<feature type="transmembrane region" description="Helical" evidence="10">
    <location>
        <begin position="452"/>
        <end position="472"/>
    </location>
</feature>
<keyword evidence="3 10" id="KW-0812">Transmembrane</keyword>
<dbReference type="GO" id="GO:0019354">
    <property type="term" value="P:siroheme biosynthetic process"/>
    <property type="evidence" value="ECO:0007669"/>
    <property type="project" value="UniProtKB-UniPathway"/>
</dbReference>
<name>A0A7K1SXP5_9SPHI</name>
<dbReference type="GO" id="GO:0004325">
    <property type="term" value="F:ferrochelatase activity"/>
    <property type="evidence" value="ECO:0007669"/>
    <property type="project" value="InterPro"/>
</dbReference>
<reference evidence="12 13" key="1">
    <citation type="submission" date="2019-12" db="EMBL/GenBank/DDBJ databases">
        <title>Mucilaginibacter sp. HMF7410 genome sequencing and assembly.</title>
        <authorList>
            <person name="Kang H."/>
            <person name="Cha I."/>
            <person name="Kim H."/>
            <person name="Joh K."/>
        </authorList>
    </citation>
    <scope>NUCLEOTIDE SEQUENCE [LARGE SCALE GENOMIC DNA]</scope>
    <source>
        <strain evidence="12 13">HMF7410</strain>
    </source>
</reference>
<dbReference type="UniPathway" id="UPA00262">
    <property type="reaction ID" value="UER00222"/>
</dbReference>
<dbReference type="EMBL" id="WPIK01000009">
    <property type="protein sequence ID" value="MVN22083.1"/>
    <property type="molecule type" value="Genomic_DNA"/>
</dbReference>
<dbReference type="SUPFAM" id="SSF75615">
    <property type="entry name" value="Siroheme synthase middle domains-like"/>
    <property type="match status" value="1"/>
</dbReference>
<keyword evidence="8" id="KW-0627">Porphyrin biosynthesis</keyword>
<dbReference type="NCBIfam" id="TIGR01470">
    <property type="entry name" value="cysG_Nterm"/>
    <property type="match status" value="1"/>
</dbReference>
<feature type="transmembrane region" description="Helical" evidence="10">
    <location>
        <begin position="257"/>
        <end position="280"/>
    </location>
</feature>
<evidence type="ECO:0000256" key="7">
    <source>
        <dbReference type="ARBA" id="ARBA00023136"/>
    </source>
</evidence>
<keyword evidence="10" id="KW-1003">Cell membrane</keyword>
<evidence type="ECO:0000259" key="11">
    <source>
        <dbReference type="Pfam" id="PF14824"/>
    </source>
</evidence>
<dbReference type="Gene3D" id="3.30.160.110">
    <property type="entry name" value="Siroheme synthase, domain 2"/>
    <property type="match status" value="1"/>
</dbReference>
<comment type="similarity">
    <text evidence="10">Belongs to the 4-toluene sulfonate uptake permease (TSUP) (TC 2.A.102) family.</text>
</comment>
<dbReference type="InterPro" id="IPR028161">
    <property type="entry name" value="Met8-like"/>
</dbReference>
<dbReference type="InterPro" id="IPR006367">
    <property type="entry name" value="Sirohaem_synthase_N"/>
</dbReference>
<dbReference type="Pfam" id="PF01925">
    <property type="entry name" value="TauE"/>
    <property type="match status" value="1"/>
</dbReference>
<evidence type="ECO:0000256" key="10">
    <source>
        <dbReference type="RuleBase" id="RU363041"/>
    </source>
</evidence>
<dbReference type="InterPro" id="IPR002781">
    <property type="entry name" value="TM_pro_TauE-like"/>
</dbReference>
<evidence type="ECO:0000256" key="3">
    <source>
        <dbReference type="ARBA" id="ARBA00022692"/>
    </source>
</evidence>
<gene>
    <name evidence="12" type="ORF">GO621_11125</name>
</gene>
<evidence type="ECO:0000256" key="6">
    <source>
        <dbReference type="ARBA" id="ARBA00023027"/>
    </source>
</evidence>
<evidence type="ECO:0000256" key="8">
    <source>
        <dbReference type="ARBA" id="ARBA00023244"/>
    </source>
</evidence>
<dbReference type="InterPro" id="IPR028281">
    <property type="entry name" value="Sirohaem_synthase_central"/>
</dbReference>
<keyword evidence="4 10" id="KW-1133">Transmembrane helix</keyword>
<feature type="transmembrane region" description="Helical" evidence="10">
    <location>
        <begin position="353"/>
        <end position="374"/>
    </location>
</feature>
<dbReference type="Proteomes" id="UP000462014">
    <property type="component" value="Unassembled WGS sequence"/>
</dbReference>
<dbReference type="SUPFAM" id="SSF51735">
    <property type="entry name" value="NAD(P)-binding Rossmann-fold domains"/>
    <property type="match status" value="1"/>
</dbReference>
<dbReference type="RefSeq" id="WP_157566999.1">
    <property type="nucleotide sequence ID" value="NZ_WPIK01000009.1"/>
</dbReference>
<evidence type="ECO:0000313" key="13">
    <source>
        <dbReference type="Proteomes" id="UP000462014"/>
    </source>
</evidence>
<evidence type="ECO:0000256" key="4">
    <source>
        <dbReference type="ARBA" id="ARBA00022989"/>
    </source>
</evidence>
<feature type="transmembrane region" description="Helical" evidence="10">
    <location>
        <begin position="329"/>
        <end position="347"/>
    </location>
</feature>
<evidence type="ECO:0000256" key="5">
    <source>
        <dbReference type="ARBA" id="ARBA00023002"/>
    </source>
</evidence>
<evidence type="ECO:0000256" key="9">
    <source>
        <dbReference type="ARBA" id="ARBA00047561"/>
    </source>
</evidence>
<keyword evidence="7 10" id="KW-0472">Membrane</keyword>
<dbReference type="PANTHER" id="PTHR35330">
    <property type="entry name" value="SIROHEME BIOSYNTHESIS PROTEIN MET8"/>
    <property type="match status" value="1"/>
</dbReference>
<comment type="catalytic activity">
    <reaction evidence="9">
        <text>precorrin-2 + NAD(+) = sirohydrochlorin + NADH + 2 H(+)</text>
        <dbReference type="Rhea" id="RHEA:15613"/>
        <dbReference type="ChEBI" id="CHEBI:15378"/>
        <dbReference type="ChEBI" id="CHEBI:57540"/>
        <dbReference type="ChEBI" id="CHEBI:57945"/>
        <dbReference type="ChEBI" id="CHEBI:58351"/>
        <dbReference type="ChEBI" id="CHEBI:58827"/>
        <dbReference type="EC" id="1.3.1.76"/>
    </reaction>
</comment>
<dbReference type="GO" id="GO:0005886">
    <property type="term" value="C:plasma membrane"/>
    <property type="evidence" value="ECO:0007669"/>
    <property type="project" value="UniProtKB-SubCell"/>
</dbReference>
<evidence type="ECO:0000256" key="2">
    <source>
        <dbReference type="ARBA" id="ARBA00005010"/>
    </source>
</evidence>
<dbReference type="GO" id="GO:0043115">
    <property type="term" value="F:precorrin-2 dehydrogenase activity"/>
    <property type="evidence" value="ECO:0007669"/>
    <property type="project" value="UniProtKB-EC"/>
</dbReference>
<dbReference type="InterPro" id="IPR036291">
    <property type="entry name" value="NAD(P)-bd_dom_sf"/>
</dbReference>
<protein>
    <recommendedName>
        <fullName evidence="10">Probable membrane transporter protein</fullName>
    </recommendedName>
</protein>
<feature type="transmembrane region" description="Helical" evidence="10">
    <location>
        <begin position="386"/>
        <end position="407"/>
    </location>
</feature>
<dbReference type="PANTHER" id="PTHR35330:SF1">
    <property type="entry name" value="SIROHEME BIOSYNTHESIS PROTEIN MET8"/>
    <property type="match status" value="1"/>
</dbReference>
<organism evidence="12 13">
    <name type="scientific">Mucilaginibacter arboris</name>
    <dbReference type="NCBI Taxonomy" id="2682090"/>
    <lineage>
        <taxon>Bacteria</taxon>
        <taxon>Pseudomonadati</taxon>
        <taxon>Bacteroidota</taxon>
        <taxon>Sphingobacteriia</taxon>
        <taxon>Sphingobacteriales</taxon>
        <taxon>Sphingobacteriaceae</taxon>
        <taxon>Mucilaginibacter</taxon>
    </lineage>
</organism>
<dbReference type="Pfam" id="PF13241">
    <property type="entry name" value="NAD_binding_7"/>
    <property type="match status" value="1"/>
</dbReference>
<comment type="pathway">
    <text evidence="2">Porphyrin-containing compound metabolism; siroheme biosynthesis; sirohydrochlorin from precorrin-2: step 1/1.</text>
</comment>
<feature type="transmembrane region" description="Helical" evidence="10">
    <location>
        <begin position="427"/>
        <end position="445"/>
    </location>
</feature>
<keyword evidence="5" id="KW-0560">Oxidoreductase</keyword>
<proteinExistence type="inferred from homology"/>